<accession>A0A0L0FLT8</accession>
<proteinExistence type="predicted"/>
<name>A0A0L0FLT8_9EUKA</name>
<dbReference type="EMBL" id="KQ242651">
    <property type="protein sequence ID" value="KNC77720.1"/>
    <property type="molecule type" value="Genomic_DNA"/>
</dbReference>
<dbReference type="GeneID" id="25910331"/>
<keyword evidence="2" id="KW-1185">Reference proteome</keyword>
<evidence type="ECO:0000313" key="2">
    <source>
        <dbReference type="Proteomes" id="UP000054560"/>
    </source>
</evidence>
<sequence>MQSNVANTLVCSEYCRIESTGTPVLSTNGANDDISTSYTSFTEEPTTDSSIPVANTSINDNEGYTQARSYVQRQQSLIVDYHPHTIKHSLNRGSSAPLRPARPLNPVLSQISMDSLTRDVLDISDVSMISANSNLTRRTTDTVDKKIAPSSSHRLLHPRRHSVPGPKVLEAIADDPLSQKNRDSVRMKKKALKIIRFVRTLSRRGSDRV</sequence>
<dbReference type="RefSeq" id="XP_014151622.1">
    <property type="nucleotide sequence ID" value="XM_014296147.1"/>
</dbReference>
<dbReference type="Proteomes" id="UP000054560">
    <property type="component" value="Unassembled WGS sequence"/>
</dbReference>
<gene>
    <name evidence="1" type="ORF">SARC_09827</name>
</gene>
<protein>
    <submittedName>
        <fullName evidence="1">Uncharacterized protein</fullName>
    </submittedName>
</protein>
<dbReference type="AlphaFoldDB" id="A0A0L0FLT8"/>
<reference evidence="1 2" key="1">
    <citation type="submission" date="2011-02" db="EMBL/GenBank/DDBJ databases">
        <title>The Genome Sequence of Sphaeroforma arctica JP610.</title>
        <authorList>
            <consortium name="The Broad Institute Genome Sequencing Platform"/>
            <person name="Russ C."/>
            <person name="Cuomo C."/>
            <person name="Young S.K."/>
            <person name="Zeng Q."/>
            <person name="Gargeya S."/>
            <person name="Alvarado L."/>
            <person name="Berlin A."/>
            <person name="Chapman S.B."/>
            <person name="Chen Z."/>
            <person name="Freedman E."/>
            <person name="Gellesch M."/>
            <person name="Goldberg J."/>
            <person name="Griggs A."/>
            <person name="Gujja S."/>
            <person name="Heilman E."/>
            <person name="Heiman D."/>
            <person name="Howarth C."/>
            <person name="Mehta T."/>
            <person name="Neiman D."/>
            <person name="Pearson M."/>
            <person name="Roberts A."/>
            <person name="Saif S."/>
            <person name="Shea T."/>
            <person name="Shenoy N."/>
            <person name="Sisk P."/>
            <person name="Stolte C."/>
            <person name="Sykes S."/>
            <person name="White J."/>
            <person name="Yandava C."/>
            <person name="Burger G."/>
            <person name="Gray M.W."/>
            <person name="Holland P.W.H."/>
            <person name="King N."/>
            <person name="Lang F.B.F."/>
            <person name="Roger A.J."/>
            <person name="Ruiz-Trillo I."/>
            <person name="Haas B."/>
            <person name="Nusbaum C."/>
            <person name="Birren B."/>
        </authorList>
    </citation>
    <scope>NUCLEOTIDE SEQUENCE [LARGE SCALE GENOMIC DNA]</scope>
    <source>
        <strain evidence="1 2">JP610</strain>
    </source>
</reference>
<evidence type="ECO:0000313" key="1">
    <source>
        <dbReference type="EMBL" id="KNC77720.1"/>
    </source>
</evidence>
<organism evidence="1 2">
    <name type="scientific">Sphaeroforma arctica JP610</name>
    <dbReference type="NCBI Taxonomy" id="667725"/>
    <lineage>
        <taxon>Eukaryota</taxon>
        <taxon>Ichthyosporea</taxon>
        <taxon>Ichthyophonida</taxon>
        <taxon>Sphaeroforma</taxon>
    </lineage>
</organism>